<evidence type="ECO:0000259" key="6">
    <source>
        <dbReference type="PROSITE" id="PS50043"/>
    </source>
</evidence>
<name>A0A9X1QRY9_9CORY</name>
<keyword evidence="3" id="KW-0238">DNA-binding</keyword>
<keyword evidence="9" id="KW-1185">Reference proteome</keyword>
<keyword evidence="2" id="KW-0805">Transcription regulation</keyword>
<dbReference type="InterPro" id="IPR039420">
    <property type="entry name" value="WalR-like"/>
</dbReference>
<sequence length="200" mass="21635">MIKVILAEDQAAVRAAFSMLISSQADMTVVRAAHNGKEALGYAADVAVLDIRMPVMDGIEAARRLSCPSLMLTTFREESLVLAALEAGAQGFLLKDSPPAVLLDAIRRVARGEGYLDPAVTTMVLRHVHQPHHALPVPGLTDRESEILRLICQGLSNRDIGARLVIAETTVKSHVKNLLHKTGTTDRVNLVIWAAHQGLI</sequence>
<dbReference type="PANTHER" id="PTHR43214:SF24">
    <property type="entry name" value="TRANSCRIPTIONAL REGULATORY PROTEIN NARL-RELATED"/>
    <property type="match status" value="1"/>
</dbReference>
<dbReference type="Proteomes" id="UP001139336">
    <property type="component" value="Unassembled WGS sequence"/>
</dbReference>
<dbReference type="SUPFAM" id="SSF46894">
    <property type="entry name" value="C-terminal effector domain of the bipartite response regulators"/>
    <property type="match status" value="1"/>
</dbReference>
<dbReference type="PROSITE" id="PS00622">
    <property type="entry name" value="HTH_LUXR_1"/>
    <property type="match status" value="1"/>
</dbReference>
<dbReference type="InterPro" id="IPR000792">
    <property type="entry name" value="Tscrpt_reg_LuxR_C"/>
</dbReference>
<evidence type="ECO:0000256" key="3">
    <source>
        <dbReference type="ARBA" id="ARBA00023125"/>
    </source>
</evidence>
<dbReference type="PRINTS" id="PR00038">
    <property type="entry name" value="HTHLUXR"/>
</dbReference>
<keyword evidence="1 5" id="KW-0597">Phosphoprotein</keyword>
<dbReference type="Gene3D" id="3.40.50.2300">
    <property type="match status" value="1"/>
</dbReference>
<evidence type="ECO:0000313" key="9">
    <source>
        <dbReference type="Proteomes" id="UP001139336"/>
    </source>
</evidence>
<dbReference type="PROSITE" id="PS50110">
    <property type="entry name" value="RESPONSE_REGULATORY"/>
    <property type="match status" value="1"/>
</dbReference>
<dbReference type="InterPro" id="IPR011006">
    <property type="entry name" value="CheY-like_superfamily"/>
</dbReference>
<dbReference type="PROSITE" id="PS50043">
    <property type="entry name" value="HTH_LUXR_2"/>
    <property type="match status" value="1"/>
</dbReference>
<protein>
    <submittedName>
        <fullName evidence="8">Response regulator transcription factor</fullName>
    </submittedName>
</protein>
<dbReference type="SMART" id="SM00448">
    <property type="entry name" value="REC"/>
    <property type="match status" value="1"/>
</dbReference>
<dbReference type="InterPro" id="IPR001789">
    <property type="entry name" value="Sig_transdc_resp-reg_receiver"/>
</dbReference>
<dbReference type="GO" id="GO:0000160">
    <property type="term" value="P:phosphorelay signal transduction system"/>
    <property type="evidence" value="ECO:0007669"/>
    <property type="project" value="InterPro"/>
</dbReference>
<dbReference type="SUPFAM" id="SSF52172">
    <property type="entry name" value="CheY-like"/>
    <property type="match status" value="1"/>
</dbReference>
<dbReference type="AlphaFoldDB" id="A0A9X1QRY9"/>
<evidence type="ECO:0000256" key="5">
    <source>
        <dbReference type="PROSITE-ProRule" id="PRU00169"/>
    </source>
</evidence>
<dbReference type="InterPro" id="IPR058245">
    <property type="entry name" value="NreC/VraR/RcsB-like_REC"/>
</dbReference>
<dbReference type="Pfam" id="PF00196">
    <property type="entry name" value="GerE"/>
    <property type="match status" value="1"/>
</dbReference>
<evidence type="ECO:0000259" key="7">
    <source>
        <dbReference type="PROSITE" id="PS50110"/>
    </source>
</evidence>
<feature type="domain" description="HTH luxR-type" evidence="6">
    <location>
        <begin position="133"/>
        <end position="198"/>
    </location>
</feature>
<feature type="modified residue" description="4-aspartylphosphate" evidence="5">
    <location>
        <position position="50"/>
    </location>
</feature>
<dbReference type="GO" id="GO:0003677">
    <property type="term" value="F:DNA binding"/>
    <property type="evidence" value="ECO:0007669"/>
    <property type="project" value="UniProtKB-KW"/>
</dbReference>
<comment type="caution">
    <text evidence="8">The sequence shown here is derived from an EMBL/GenBank/DDBJ whole genome shotgun (WGS) entry which is preliminary data.</text>
</comment>
<feature type="domain" description="Response regulatory" evidence="7">
    <location>
        <begin position="3"/>
        <end position="110"/>
    </location>
</feature>
<accession>A0A9X1QRY9</accession>
<evidence type="ECO:0000256" key="2">
    <source>
        <dbReference type="ARBA" id="ARBA00023015"/>
    </source>
</evidence>
<dbReference type="RefSeq" id="WP_236117698.1">
    <property type="nucleotide sequence ID" value="NZ_JAKGSI010000001.1"/>
</dbReference>
<evidence type="ECO:0000256" key="1">
    <source>
        <dbReference type="ARBA" id="ARBA00022553"/>
    </source>
</evidence>
<evidence type="ECO:0000313" key="8">
    <source>
        <dbReference type="EMBL" id="MCF4005910.1"/>
    </source>
</evidence>
<evidence type="ECO:0000256" key="4">
    <source>
        <dbReference type="ARBA" id="ARBA00023163"/>
    </source>
</evidence>
<dbReference type="PANTHER" id="PTHR43214">
    <property type="entry name" value="TWO-COMPONENT RESPONSE REGULATOR"/>
    <property type="match status" value="1"/>
</dbReference>
<dbReference type="EMBL" id="JAKGSI010000001">
    <property type="protein sequence ID" value="MCF4005910.1"/>
    <property type="molecule type" value="Genomic_DNA"/>
</dbReference>
<dbReference type="SMART" id="SM00421">
    <property type="entry name" value="HTH_LUXR"/>
    <property type="match status" value="1"/>
</dbReference>
<dbReference type="InterPro" id="IPR016032">
    <property type="entry name" value="Sig_transdc_resp-reg_C-effctor"/>
</dbReference>
<dbReference type="CDD" id="cd06170">
    <property type="entry name" value="LuxR_C_like"/>
    <property type="match status" value="1"/>
</dbReference>
<organism evidence="8 9">
    <name type="scientific">Corynebacterium uropygiale</name>
    <dbReference type="NCBI Taxonomy" id="1775911"/>
    <lineage>
        <taxon>Bacteria</taxon>
        <taxon>Bacillati</taxon>
        <taxon>Actinomycetota</taxon>
        <taxon>Actinomycetes</taxon>
        <taxon>Mycobacteriales</taxon>
        <taxon>Corynebacteriaceae</taxon>
        <taxon>Corynebacterium</taxon>
    </lineage>
</organism>
<dbReference type="CDD" id="cd17535">
    <property type="entry name" value="REC_NarL-like"/>
    <property type="match status" value="1"/>
</dbReference>
<reference evidence="8" key="1">
    <citation type="submission" date="2022-01" db="EMBL/GenBank/DDBJ databases">
        <title>Corynebacterium sp. nov isolated from isolated from the feces of the greater white-fronted geese (Anser albifrons) at Poyang Lake, PR China.</title>
        <authorList>
            <person name="Liu Q."/>
        </authorList>
    </citation>
    <scope>NUCLEOTIDE SEQUENCE</scope>
    <source>
        <strain evidence="8">JCM 32435</strain>
    </source>
</reference>
<dbReference type="GO" id="GO:0006355">
    <property type="term" value="P:regulation of DNA-templated transcription"/>
    <property type="evidence" value="ECO:0007669"/>
    <property type="project" value="InterPro"/>
</dbReference>
<keyword evidence="4" id="KW-0804">Transcription</keyword>
<dbReference type="Pfam" id="PF00072">
    <property type="entry name" value="Response_reg"/>
    <property type="match status" value="1"/>
</dbReference>
<proteinExistence type="predicted"/>
<gene>
    <name evidence="8" type="ORF">L1O03_01805</name>
</gene>